<gene>
    <name evidence="3" type="ORF">PPERSA_03890</name>
</gene>
<comment type="caution">
    <text evidence="3">The sequence shown here is derived from an EMBL/GenBank/DDBJ whole genome shotgun (WGS) entry which is preliminary data.</text>
</comment>
<dbReference type="AlphaFoldDB" id="A0A0V0Q937"/>
<reference evidence="3 4" key="1">
    <citation type="journal article" date="2015" name="Sci. Rep.">
        <title>Genome of the facultative scuticociliatosis pathogen Pseudocohnilembus persalinus provides insight into its virulence through horizontal gene transfer.</title>
        <authorList>
            <person name="Xiong J."/>
            <person name="Wang G."/>
            <person name="Cheng J."/>
            <person name="Tian M."/>
            <person name="Pan X."/>
            <person name="Warren A."/>
            <person name="Jiang C."/>
            <person name="Yuan D."/>
            <person name="Miao W."/>
        </authorList>
    </citation>
    <scope>NUCLEOTIDE SEQUENCE [LARGE SCALE GENOMIC DNA]</scope>
    <source>
        <strain evidence="3">36N120E</strain>
    </source>
</reference>
<dbReference type="Proteomes" id="UP000054937">
    <property type="component" value="Unassembled WGS sequence"/>
</dbReference>
<accession>A0A0V0Q937</accession>
<dbReference type="InParanoid" id="A0A0V0Q937"/>
<feature type="region of interest" description="Disordered" evidence="2">
    <location>
        <begin position="408"/>
        <end position="439"/>
    </location>
</feature>
<dbReference type="EMBL" id="LDAU01000231">
    <property type="protein sequence ID" value="KRW98755.1"/>
    <property type="molecule type" value="Genomic_DNA"/>
</dbReference>
<evidence type="ECO:0000313" key="4">
    <source>
        <dbReference type="Proteomes" id="UP000054937"/>
    </source>
</evidence>
<evidence type="ECO:0000256" key="1">
    <source>
        <dbReference type="SAM" id="Coils"/>
    </source>
</evidence>
<keyword evidence="4" id="KW-1185">Reference proteome</keyword>
<sequence>MEVQRQFCQKIQEKNNEKSEKLKEAEAIISHFILEAKQILDSQTDLASEYASEFLSDRVFYQQKSPPKNILVPPLDLTNAKKIQDYNVNRQLEQQKIKEQQQLLQKYQNNDQSELQQQVQELQQQFQQQLQQELKKYENELIKGKQVLQQEMFQNKIQEDQIQDLNMQIQKLEEENLILIESQMNYEQKWKKLKFQLEFYQQFYFQFFQLVSQMQSKKNSQSQNLLNLIQAQKYQENLLFDIKYQNLKNKQQNNYEESSLKDYFVPESIYRFVEKSQNSNNKKDKKIQNQIKQIEQNQIEFDMYSERFQNVLTDRFYQPYQKKINQNEIYNQNQIYNGNNFDKNHDQYNQQQFNFINNTVLNSILAQNYIMDLAKQLYQDINFQKYCLKQDEFYYKQNFNMQSQYDENNQKQNKNDNNNNQKRKQFKKSSSDPSIKLNIKNQDEKTPIFPLKLIKRFDKPITRYYKNKYANLNQNQEIKDIQKIKNAFKEIEELELEIHEQYDDDEGRINFDNENANLNQNLKTNFSQASLFDNNQSNFHFIFSEKKNQENLQNSNQNLIFNTQSRSQ</sequence>
<name>A0A0V0Q937_PSEPJ</name>
<protein>
    <submittedName>
        <fullName evidence="3">Uncharacterized protein</fullName>
    </submittedName>
</protein>
<evidence type="ECO:0000313" key="3">
    <source>
        <dbReference type="EMBL" id="KRW98755.1"/>
    </source>
</evidence>
<feature type="compositionally biased region" description="Low complexity" evidence="2">
    <location>
        <begin position="410"/>
        <end position="420"/>
    </location>
</feature>
<evidence type="ECO:0000256" key="2">
    <source>
        <dbReference type="SAM" id="MobiDB-lite"/>
    </source>
</evidence>
<keyword evidence="1" id="KW-0175">Coiled coil</keyword>
<proteinExistence type="predicted"/>
<organism evidence="3 4">
    <name type="scientific">Pseudocohnilembus persalinus</name>
    <name type="common">Ciliate</name>
    <dbReference type="NCBI Taxonomy" id="266149"/>
    <lineage>
        <taxon>Eukaryota</taxon>
        <taxon>Sar</taxon>
        <taxon>Alveolata</taxon>
        <taxon>Ciliophora</taxon>
        <taxon>Intramacronucleata</taxon>
        <taxon>Oligohymenophorea</taxon>
        <taxon>Scuticociliatia</taxon>
        <taxon>Philasterida</taxon>
        <taxon>Pseudocohnilembidae</taxon>
        <taxon>Pseudocohnilembus</taxon>
    </lineage>
</organism>
<feature type="coiled-coil region" evidence="1">
    <location>
        <begin position="83"/>
        <end position="189"/>
    </location>
</feature>